<comment type="caution">
    <text evidence="1">The sequence shown here is derived from an EMBL/GenBank/DDBJ whole genome shotgun (WGS) entry which is preliminary data.</text>
</comment>
<dbReference type="Proteomes" id="UP000034163">
    <property type="component" value="Unassembled WGS sequence"/>
</dbReference>
<protein>
    <submittedName>
        <fullName evidence="1">Uncharacterized protein</fullName>
    </submittedName>
</protein>
<dbReference type="EMBL" id="LCBS01000019">
    <property type="protein sequence ID" value="KKS16542.1"/>
    <property type="molecule type" value="Genomic_DNA"/>
</dbReference>
<sequence length="86" mass="9940">MNRKVIIRGFKSPDAVSNLSTEELKIVDIAFEHLTVTDVGRLNTAALRFTHYKQYAVNYELVQEGKPSRVISRYPWAVKFLKNDQN</sequence>
<dbReference type="AlphaFoldDB" id="A0A0G0WWL8"/>
<organism evidence="1 2">
    <name type="scientific">candidate division WWE3 bacterium GW2011_GWB1_41_6</name>
    <dbReference type="NCBI Taxonomy" id="1619112"/>
    <lineage>
        <taxon>Bacteria</taxon>
        <taxon>Katanobacteria</taxon>
    </lineage>
</organism>
<gene>
    <name evidence="1" type="ORF">UU72_C0019G0007</name>
</gene>
<reference evidence="1 2" key="1">
    <citation type="journal article" date="2015" name="Nature">
        <title>rRNA introns, odd ribosomes, and small enigmatic genomes across a large radiation of phyla.</title>
        <authorList>
            <person name="Brown C.T."/>
            <person name="Hug L.A."/>
            <person name="Thomas B.C."/>
            <person name="Sharon I."/>
            <person name="Castelle C.J."/>
            <person name="Singh A."/>
            <person name="Wilkins M.J."/>
            <person name="Williams K.H."/>
            <person name="Banfield J.F."/>
        </authorList>
    </citation>
    <scope>NUCLEOTIDE SEQUENCE [LARGE SCALE GENOMIC DNA]</scope>
</reference>
<accession>A0A0G0WWL8</accession>
<proteinExistence type="predicted"/>
<evidence type="ECO:0000313" key="1">
    <source>
        <dbReference type="EMBL" id="KKS16542.1"/>
    </source>
</evidence>
<name>A0A0G0WWL8_UNCKA</name>
<evidence type="ECO:0000313" key="2">
    <source>
        <dbReference type="Proteomes" id="UP000034163"/>
    </source>
</evidence>